<reference evidence="4 5" key="1">
    <citation type="submission" date="2022-04" db="EMBL/GenBank/DDBJ databases">
        <title>Positive selection, recombination, and allopatry shape intraspecific diversity of widespread and dominant cyanobacteria.</title>
        <authorList>
            <person name="Wei J."/>
            <person name="Shu W."/>
            <person name="Hu C."/>
        </authorList>
    </citation>
    <scope>NUCLEOTIDE SEQUENCE [LARGE SCALE GENOMIC DNA]</scope>
    <source>
        <strain evidence="4 5">DQ-A4</strain>
    </source>
</reference>
<dbReference type="Pfam" id="PF01590">
    <property type="entry name" value="GAF"/>
    <property type="match status" value="2"/>
</dbReference>
<dbReference type="InterPro" id="IPR043128">
    <property type="entry name" value="Rev_trsase/Diguanyl_cyclase"/>
</dbReference>
<dbReference type="InterPro" id="IPR000160">
    <property type="entry name" value="GGDEF_dom"/>
</dbReference>
<evidence type="ECO:0000256" key="1">
    <source>
        <dbReference type="SAM" id="Coils"/>
    </source>
</evidence>
<comment type="caution">
    <text evidence="4">The sequence shown here is derived from an EMBL/GenBank/DDBJ whole genome shotgun (WGS) entry which is preliminary data.</text>
</comment>
<keyword evidence="1" id="KW-0175">Coiled coil</keyword>
<dbReference type="RefSeq" id="WP_190706196.1">
    <property type="nucleotide sequence ID" value="NZ_JAMPKX010000008.1"/>
</dbReference>
<feature type="domain" description="GGDEF" evidence="3">
    <location>
        <begin position="458"/>
        <end position="596"/>
    </location>
</feature>
<dbReference type="SUPFAM" id="SSF55781">
    <property type="entry name" value="GAF domain-like"/>
    <property type="match status" value="2"/>
</dbReference>
<gene>
    <name evidence="4" type="ORF">NC992_17150</name>
</gene>
<feature type="coiled-coil region" evidence="1">
    <location>
        <begin position="400"/>
        <end position="430"/>
    </location>
</feature>
<feature type="domain" description="Phytochrome chromophore attachment site" evidence="2">
    <location>
        <begin position="250"/>
        <end position="389"/>
    </location>
</feature>
<evidence type="ECO:0000259" key="3">
    <source>
        <dbReference type="PROSITE" id="PS50887"/>
    </source>
</evidence>
<dbReference type="EMBL" id="JAMPKX010000008">
    <property type="protein sequence ID" value="MEP0948615.1"/>
    <property type="molecule type" value="Genomic_DNA"/>
</dbReference>
<dbReference type="PROSITE" id="PS50046">
    <property type="entry name" value="PHYTOCHROME_2"/>
    <property type="match status" value="2"/>
</dbReference>
<dbReference type="Gene3D" id="3.30.70.270">
    <property type="match status" value="1"/>
</dbReference>
<dbReference type="SMART" id="SM00267">
    <property type="entry name" value="GGDEF"/>
    <property type="match status" value="1"/>
</dbReference>
<dbReference type="PANTHER" id="PTHR45138">
    <property type="entry name" value="REGULATORY COMPONENTS OF SENSORY TRANSDUCTION SYSTEM"/>
    <property type="match status" value="1"/>
</dbReference>
<accession>A0ABV0K785</accession>
<dbReference type="InterPro" id="IPR029787">
    <property type="entry name" value="Nucleotide_cyclase"/>
</dbReference>
<dbReference type="CDD" id="cd01949">
    <property type="entry name" value="GGDEF"/>
    <property type="match status" value="1"/>
</dbReference>
<evidence type="ECO:0000313" key="5">
    <source>
        <dbReference type="Proteomes" id="UP001482513"/>
    </source>
</evidence>
<evidence type="ECO:0000313" key="4">
    <source>
        <dbReference type="EMBL" id="MEP0948615.1"/>
    </source>
</evidence>
<keyword evidence="5" id="KW-1185">Reference proteome</keyword>
<dbReference type="SUPFAM" id="SSF55073">
    <property type="entry name" value="Nucleotide cyclase"/>
    <property type="match status" value="1"/>
</dbReference>
<dbReference type="NCBIfam" id="TIGR00254">
    <property type="entry name" value="GGDEF"/>
    <property type="match status" value="1"/>
</dbReference>
<protein>
    <submittedName>
        <fullName evidence="4">Sensor domain-containing diguanylate cyclase</fullName>
    </submittedName>
</protein>
<dbReference type="SMART" id="SM00065">
    <property type="entry name" value="GAF"/>
    <property type="match status" value="2"/>
</dbReference>
<dbReference type="Gene3D" id="3.30.450.40">
    <property type="match status" value="2"/>
</dbReference>
<evidence type="ECO:0000259" key="2">
    <source>
        <dbReference type="PROSITE" id="PS50046"/>
    </source>
</evidence>
<dbReference type="Pfam" id="PF00990">
    <property type="entry name" value="GGDEF"/>
    <property type="match status" value="1"/>
</dbReference>
<name>A0ABV0K785_9CYAN</name>
<organism evidence="4 5">
    <name type="scientific">Leptolyngbya subtilissima DQ-A4</name>
    <dbReference type="NCBI Taxonomy" id="2933933"/>
    <lineage>
        <taxon>Bacteria</taxon>
        <taxon>Bacillati</taxon>
        <taxon>Cyanobacteriota</taxon>
        <taxon>Cyanophyceae</taxon>
        <taxon>Leptolyngbyales</taxon>
        <taxon>Leptolyngbyaceae</taxon>
        <taxon>Leptolyngbya group</taxon>
        <taxon>Leptolyngbya</taxon>
    </lineage>
</organism>
<feature type="domain" description="Phytochrome chromophore attachment site" evidence="2">
    <location>
        <begin position="66"/>
        <end position="207"/>
    </location>
</feature>
<dbReference type="PROSITE" id="PS50887">
    <property type="entry name" value="GGDEF"/>
    <property type="match status" value="1"/>
</dbReference>
<dbReference type="InterPro" id="IPR050469">
    <property type="entry name" value="Diguanylate_Cyclase"/>
</dbReference>
<dbReference type="PANTHER" id="PTHR45138:SF9">
    <property type="entry name" value="DIGUANYLATE CYCLASE DGCM-RELATED"/>
    <property type="match status" value="1"/>
</dbReference>
<dbReference type="InterPro" id="IPR003018">
    <property type="entry name" value="GAF"/>
</dbReference>
<proteinExistence type="predicted"/>
<dbReference type="InterPro" id="IPR029016">
    <property type="entry name" value="GAF-like_dom_sf"/>
</dbReference>
<sequence>MFHSKFRALLKRLAKLIANLVCWVGHIPTIDQLEAQLQDKCYQLETIDAQEKALYRVISKIRASLDVDMIFRTTTKETCKLLRIERIAVYRFFDDWGGEFVEDFEFAEPGWDFGRLGQNTVWNDSYLQEHQGGRYRANECLVVSDIYAADLSQCHIEVLEQFHIRAYATAPIFIGQKLWGVLAAYQHSQPYEWQHQEIQFLSQVANQLGFAVKQAELMATTEREAEDLRLLNEQQEILFKLIADIRESLDLNTLFRTTAREVRKALHTDRVAIFQFDIDSQYNSGEFVAENVLPEYDSAIALKVSDHCFGSQYAARYQQGQIQVISELSQAGLNQCHVELLKSFQVKAQIVVPLMKGGDLWGLLCVHQCDRPRAWNPAEVNFIKQLAAQFSVALRHADLLAQADSKAEQLDQALQALKQANEKLEELSNLDSLTQISNRRFFDKSLRSEWKRLLRTEKYLSLILFDIDYFKIYNDCYGHLAGDQCLIDITRATQLVLKRSSDVLARYGGEEFAVVLPDTDRVGAVKIAEEIRETVKSLQIPNKCMQTEHPYVTISLGIASQIPMAGQSVRDVIRRADQALYQAKAKGRDTVVCAPLAQ</sequence>
<dbReference type="InterPro" id="IPR016132">
    <property type="entry name" value="Phyto_chromo_attachment"/>
</dbReference>
<dbReference type="Proteomes" id="UP001482513">
    <property type="component" value="Unassembled WGS sequence"/>
</dbReference>